<gene>
    <name evidence="1" type="ORF">QQX04_03790</name>
</gene>
<dbReference type="RefSeq" id="WP_301126425.1">
    <property type="nucleotide sequence ID" value="NZ_JAUHPV010000002.1"/>
</dbReference>
<name>A0ABT8G069_9MICO</name>
<evidence type="ECO:0000313" key="1">
    <source>
        <dbReference type="EMBL" id="MDN4472114.1"/>
    </source>
</evidence>
<organism evidence="1 2">
    <name type="scientific">Demequina zhanjiangensis</name>
    <dbReference type="NCBI Taxonomy" id="3051659"/>
    <lineage>
        <taxon>Bacteria</taxon>
        <taxon>Bacillati</taxon>
        <taxon>Actinomycetota</taxon>
        <taxon>Actinomycetes</taxon>
        <taxon>Micrococcales</taxon>
        <taxon>Demequinaceae</taxon>
        <taxon>Demequina</taxon>
    </lineage>
</organism>
<evidence type="ECO:0000313" key="2">
    <source>
        <dbReference type="Proteomes" id="UP001172738"/>
    </source>
</evidence>
<comment type="caution">
    <text evidence="1">The sequence shown here is derived from an EMBL/GenBank/DDBJ whole genome shotgun (WGS) entry which is preliminary data.</text>
</comment>
<sequence>MSFDIYVQGFGDDPVDMAATIGPILAPLLSVDGLSISTGDGSADVYGARKSPMNGLMFNHVAGKRAWEVIFEVAKAADWVVIPVGGPVCLVGEHQLAALPAELRDVPVEVVHSGQELLGAVSEA</sequence>
<keyword evidence="2" id="KW-1185">Reference proteome</keyword>
<protein>
    <submittedName>
        <fullName evidence="1">Uncharacterized protein</fullName>
    </submittedName>
</protein>
<accession>A0ABT8G069</accession>
<reference evidence="1" key="1">
    <citation type="submission" date="2023-06" db="EMBL/GenBank/DDBJ databases">
        <title>SYSU T00b26.</title>
        <authorList>
            <person name="Gao L."/>
            <person name="Fang B.-Z."/>
            <person name="Li W.-J."/>
        </authorList>
    </citation>
    <scope>NUCLEOTIDE SEQUENCE</scope>
    <source>
        <strain evidence="1">SYSU T00b26</strain>
    </source>
</reference>
<dbReference type="Proteomes" id="UP001172738">
    <property type="component" value="Unassembled WGS sequence"/>
</dbReference>
<dbReference type="EMBL" id="JAUHPV010000002">
    <property type="protein sequence ID" value="MDN4472114.1"/>
    <property type="molecule type" value="Genomic_DNA"/>
</dbReference>
<proteinExistence type="predicted"/>